<keyword evidence="9 14" id="KW-0408">Iron</keyword>
<keyword evidence="6" id="KW-0678">Repressor</keyword>
<evidence type="ECO:0000256" key="2">
    <source>
        <dbReference type="ARBA" id="ARBA00007957"/>
    </source>
</evidence>
<dbReference type="Gene3D" id="1.10.10.10">
    <property type="entry name" value="Winged helix-like DNA-binding domain superfamily/Winged helix DNA-binding domain"/>
    <property type="match status" value="1"/>
</dbReference>
<gene>
    <name evidence="15" type="ORF">AZI86_15400</name>
</gene>
<evidence type="ECO:0000256" key="1">
    <source>
        <dbReference type="ARBA" id="ARBA00004496"/>
    </source>
</evidence>
<dbReference type="SUPFAM" id="SSF46785">
    <property type="entry name" value="Winged helix' DNA-binding domain"/>
    <property type="match status" value="1"/>
</dbReference>
<dbReference type="Proteomes" id="UP000075320">
    <property type="component" value="Unassembled WGS sequence"/>
</dbReference>
<comment type="subcellular location">
    <subcellularLocation>
        <location evidence="1">Cytoplasm</location>
    </subcellularLocation>
</comment>
<dbReference type="AlphaFoldDB" id="A0A150WHH0"/>
<dbReference type="InterPro" id="IPR036390">
    <property type="entry name" value="WH_DNA-bd_sf"/>
</dbReference>
<evidence type="ECO:0000256" key="8">
    <source>
        <dbReference type="ARBA" id="ARBA00022833"/>
    </source>
</evidence>
<keyword evidence="11" id="KW-0238">DNA-binding</keyword>
<dbReference type="OrthoDB" id="5292451at2"/>
<dbReference type="PANTHER" id="PTHR33202">
    <property type="entry name" value="ZINC UPTAKE REGULATION PROTEIN"/>
    <property type="match status" value="1"/>
</dbReference>
<feature type="binding site" evidence="13">
    <location>
        <position position="157"/>
    </location>
    <ligand>
        <name>Zn(2+)</name>
        <dbReference type="ChEBI" id="CHEBI:29105"/>
    </ligand>
</feature>
<evidence type="ECO:0000256" key="12">
    <source>
        <dbReference type="ARBA" id="ARBA00023163"/>
    </source>
</evidence>
<evidence type="ECO:0000256" key="14">
    <source>
        <dbReference type="PIRSR" id="PIRSR602481-2"/>
    </source>
</evidence>
<feature type="binding site" evidence="14">
    <location>
        <position position="149"/>
    </location>
    <ligand>
        <name>Fe cation</name>
        <dbReference type="ChEBI" id="CHEBI:24875"/>
    </ligand>
</feature>
<keyword evidence="16" id="KW-1185">Reference proteome</keyword>
<dbReference type="InterPro" id="IPR002481">
    <property type="entry name" value="FUR"/>
</dbReference>
<dbReference type="Pfam" id="PF01475">
    <property type="entry name" value="FUR"/>
    <property type="match status" value="1"/>
</dbReference>
<keyword evidence="7 13" id="KW-0479">Metal-binding</keyword>
<dbReference type="RefSeq" id="WP_061836178.1">
    <property type="nucleotide sequence ID" value="NZ_LUKE01000004.1"/>
</dbReference>
<keyword evidence="10" id="KW-0805">Transcription regulation</keyword>
<feature type="binding site" evidence="13">
    <location>
        <position position="120"/>
    </location>
    <ligand>
        <name>Zn(2+)</name>
        <dbReference type="ChEBI" id="CHEBI:29105"/>
    </ligand>
</feature>
<comment type="subunit">
    <text evidence="3">Homodimer.</text>
</comment>
<dbReference type="FunFam" id="3.30.1490.190:FF:000001">
    <property type="entry name" value="Ferric uptake regulation protein"/>
    <property type="match status" value="1"/>
</dbReference>
<evidence type="ECO:0000256" key="3">
    <source>
        <dbReference type="ARBA" id="ARBA00011738"/>
    </source>
</evidence>
<evidence type="ECO:0000256" key="6">
    <source>
        <dbReference type="ARBA" id="ARBA00022491"/>
    </source>
</evidence>
<protein>
    <recommendedName>
        <fullName evidence="4">Ferric uptake regulation protein</fullName>
    </recommendedName>
</protein>
<feature type="binding site" evidence="14">
    <location>
        <position position="132"/>
    </location>
    <ligand>
        <name>Fe cation</name>
        <dbReference type="ChEBI" id="CHEBI:24875"/>
    </ligand>
</feature>
<dbReference type="GO" id="GO:0000976">
    <property type="term" value="F:transcription cis-regulatory region binding"/>
    <property type="evidence" value="ECO:0007669"/>
    <property type="project" value="TreeGrafter"/>
</dbReference>
<dbReference type="Gene3D" id="3.30.1490.190">
    <property type="match status" value="1"/>
</dbReference>
<dbReference type="GO" id="GO:0045892">
    <property type="term" value="P:negative regulation of DNA-templated transcription"/>
    <property type="evidence" value="ECO:0007669"/>
    <property type="project" value="TreeGrafter"/>
</dbReference>
<evidence type="ECO:0000256" key="10">
    <source>
        <dbReference type="ARBA" id="ARBA00023015"/>
    </source>
</evidence>
<dbReference type="InterPro" id="IPR043135">
    <property type="entry name" value="Fur_C"/>
</dbReference>
<evidence type="ECO:0000313" key="15">
    <source>
        <dbReference type="EMBL" id="KYG63103.1"/>
    </source>
</evidence>
<comment type="cofactor">
    <cofactor evidence="13">
        <name>Zn(2+)</name>
        <dbReference type="ChEBI" id="CHEBI:29105"/>
    </cofactor>
    <text evidence="13">Binds 1 zinc ion per subunit.</text>
</comment>
<dbReference type="GO" id="GO:0003700">
    <property type="term" value="F:DNA-binding transcription factor activity"/>
    <property type="evidence" value="ECO:0007669"/>
    <property type="project" value="InterPro"/>
</dbReference>
<keyword evidence="5" id="KW-0963">Cytoplasm</keyword>
<name>A0A150WHH0_BDEBC</name>
<dbReference type="CDD" id="cd07153">
    <property type="entry name" value="Fur_like"/>
    <property type="match status" value="1"/>
</dbReference>
<evidence type="ECO:0000256" key="9">
    <source>
        <dbReference type="ARBA" id="ARBA00023004"/>
    </source>
</evidence>
<feature type="binding site" evidence="14">
    <location>
        <position position="113"/>
    </location>
    <ligand>
        <name>Fe cation</name>
        <dbReference type="ChEBI" id="CHEBI:24875"/>
    </ligand>
</feature>
<dbReference type="GO" id="GO:1900376">
    <property type="term" value="P:regulation of secondary metabolite biosynthetic process"/>
    <property type="evidence" value="ECO:0007669"/>
    <property type="project" value="TreeGrafter"/>
</dbReference>
<evidence type="ECO:0000256" key="7">
    <source>
        <dbReference type="ARBA" id="ARBA00022723"/>
    </source>
</evidence>
<organism evidence="15 16">
    <name type="scientific">Bdellovibrio bacteriovorus</name>
    <dbReference type="NCBI Taxonomy" id="959"/>
    <lineage>
        <taxon>Bacteria</taxon>
        <taxon>Pseudomonadati</taxon>
        <taxon>Bdellovibrionota</taxon>
        <taxon>Bdellovibrionia</taxon>
        <taxon>Bdellovibrionales</taxon>
        <taxon>Pseudobdellovibrionaceae</taxon>
        <taxon>Bdellovibrio</taxon>
    </lineage>
</organism>
<dbReference type="GO" id="GO:0008270">
    <property type="term" value="F:zinc ion binding"/>
    <property type="evidence" value="ECO:0007669"/>
    <property type="project" value="TreeGrafter"/>
</dbReference>
<dbReference type="EMBL" id="LUKE01000004">
    <property type="protein sequence ID" value="KYG63103.1"/>
    <property type="molecule type" value="Genomic_DNA"/>
</dbReference>
<keyword evidence="8 13" id="KW-0862">Zinc</keyword>
<comment type="similarity">
    <text evidence="2">Belongs to the Fur family.</text>
</comment>
<evidence type="ECO:0000256" key="11">
    <source>
        <dbReference type="ARBA" id="ARBA00023125"/>
    </source>
</evidence>
<reference evidence="15 16" key="1">
    <citation type="submission" date="2016-03" db="EMBL/GenBank/DDBJ databases">
        <authorList>
            <person name="Ploux O."/>
        </authorList>
    </citation>
    <scope>NUCLEOTIDE SEQUENCE [LARGE SCALE GENOMIC DNA]</scope>
    <source>
        <strain evidence="15 16">R0</strain>
    </source>
</reference>
<evidence type="ECO:0000313" key="16">
    <source>
        <dbReference type="Proteomes" id="UP000075320"/>
    </source>
</evidence>
<comment type="caution">
    <text evidence="15">The sequence shown here is derived from an EMBL/GenBank/DDBJ whole genome shotgun (WGS) entry which is preliminary data.</text>
</comment>
<evidence type="ECO:0000256" key="13">
    <source>
        <dbReference type="PIRSR" id="PIRSR602481-1"/>
    </source>
</evidence>
<evidence type="ECO:0000256" key="4">
    <source>
        <dbReference type="ARBA" id="ARBA00020910"/>
    </source>
</evidence>
<proteinExistence type="inferred from homology"/>
<evidence type="ECO:0000256" key="5">
    <source>
        <dbReference type="ARBA" id="ARBA00022490"/>
    </source>
</evidence>
<keyword evidence="12" id="KW-0804">Transcription</keyword>
<dbReference type="InterPro" id="IPR036388">
    <property type="entry name" value="WH-like_DNA-bd_sf"/>
</dbReference>
<feature type="binding site" evidence="13">
    <location>
        <position position="160"/>
    </location>
    <ligand>
        <name>Zn(2+)</name>
        <dbReference type="ChEBI" id="CHEBI:29105"/>
    </ligand>
</feature>
<dbReference type="GO" id="GO:0005829">
    <property type="term" value="C:cytosol"/>
    <property type="evidence" value="ECO:0007669"/>
    <property type="project" value="TreeGrafter"/>
</dbReference>
<feature type="binding site" evidence="13">
    <location>
        <position position="117"/>
    </location>
    <ligand>
        <name>Zn(2+)</name>
        <dbReference type="ChEBI" id="CHEBI:29105"/>
    </ligand>
</feature>
<accession>A0A150WHH0</accession>
<feature type="binding site" evidence="14">
    <location>
        <position position="111"/>
    </location>
    <ligand>
        <name>Fe cation</name>
        <dbReference type="ChEBI" id="CHEBI:24875"/>
    </ligand>
</feature>
<comment type="cofactor">
    <cofactor evidence="14">
        <name>Mn(2+)</name>
        <dbReference type="ChEBI" id="CHEBI:29035"/>
    </cofactor>
    <cofactor evidence="14">
        <name>Fe(2+)</name>
        <dbReference type="ChEBI" id="CHEBI:29033"/>
    </cofactor>
    <text evidence="14">Binds 1 Mn(2+) or Fe(2+) ion per subunit.</text>
</comment>
<sequence>MSKEAVPFLPRQHDEDIIVHGEEFDESELKRIIRALNLKVTSQRLAILKALHEGRRHVTAQELYEKLNKIHPDIGFATVYRFLRTLTEGQFVTEVRMGGLPARYELTPKGHHDHLTCVKCGKICEFENRAIESLQEKVANQFGFKLTHHILELYGVCPACQVKATADR</sequence>
<dbReference type="PANTHER" id="PTHR33202:SF2">
    <property type="entry name" value="FERRIC UPTAKE REGULATION PROTEIN"/>
    <property type="match status" value="1"/>
</dbReference>